<dbReference type="GO" id="GO:0003677">
    <property type="term" value="F:DNA binding"/>
    <property type="evidence" value="ECO:0007669"/>
    <property type="project" value="UniProtKB-KW"/>
</dbReference>
<accession>A0A7V0MZV2</accession>
<dbReference type="PANTHER" id="PTHR46797:SF1">
    <property type="entry name" value="METHYLPHOSPHONATE SYNTHASE"/>
    <property type="match status" value="1"/>
</dbReference>
<dbReference type="CDD" id="cd00093">
    <property type="entry name" value="HTH_XRE"/>
    <property type="match status" value="1"/>
</dbReference>
<sequence length="178" mass="20536">MGVGDKLRALRKKLGLTQKEFASRIPGKVDYTYIGKLERGEQYPSLKMLEKIGRSFSVPLSYFFEDDSITGTLDFFPEEIKDLLKDKKRQELLKSTELLDDKDLYLVKRIVDVLVQSKMQPTLQVLEKGGKYRIEEKESLISRIRQALSSPATVLSLKEPWVRKVLRLALATLEEEEK</sequence>
<dbReference type="SUPFAM" id="SSF47413">
    <property type="entry name" value="lambda repressor-like DNA-binding domains"/>
    <property type="match status" value="1"/>
</dbReference>
<evidence type="ECO:0000256" key="1">
    <source>
        <dbReference type="ARBA" id="ARBA00023125"/>
    </source>
</evidence>
<protein>
    <submittedName>
        <fullName evidence="3">XRE family transcriptional regulator</fullName>
    </submittedName>
</protein>
<dbReference type="Gene3D" id="1.10.260.40">
    <property type="entry name" value="lambda repressor-like DNA-binding domains"/>
    <property type="match status" value="1"/>
</dbReference>
<proteinExistence type="predicted"/>
<gene>
    <name evidence="3" type="ORF">ENG47_04950</name>
</gene>
<dbReference type="SMART" id="SM00530">
    <property type="entry name" value="HTH_XRE"/>
    <property type="match status" value="1"/>
</dbReference>
<dbReference type="PANTHER" id="PTHR46797">
    <property type="entry name" value="HTH-TYPE TRANSCRIPTIONAL REGULATOR"/>
    <property type="match status" value="1"/>
</dbReference>
<reference evidence="3" key="1">
    <citation type="journal article" date="2020" name="mSystems">
        <title>Genome- and Community-Level Interaction Insights into Carbon Utilization and Element Cycling Functions of Hydrothermarchaeota in Hydrothermal Sediment.</title>
        <authorList>
            <person name="Zhou Z."/>
            <person name="Liu Y."/>
            <person name="Xu W."/>
            <person name="Pan J."/>
            <person name="Luo Z.H."/>
            <person name="Li M."/>
        </authorList>
    </citation>
    <scope>NUCLEOTIDE SEQUENCE [LARGE SCALE GENOMIC DNA]</scope>
    <source>
        <strain evidence="3">HyVt-219</strain>
    </source>
</reference>
<dbReference type="GO" id="GO:0005829">
    <property type="term" value="C:cytosol"/>
    <property type="evidence" value="ECO:0007669"/>
    <property type="project" value="TreeGrafter"/>
</dbReference>
<dbReference type="EMBL" id="DRBC01000303">
    <property type="protein sequence ID" value="HDN85085.1"/>
    <property type="molecule type" value="Genomic_DNA"/>
</dbReference>
<dbReference type="InterPro" id="IPR050807">
    <property type="entry name" value="TransReg_Diox_bact_type"/>
</dbReference>
<dbReference type="Pfam" id="PF01381">
    <property type="entry name" value="HTH_3"/>
    <property type="match status" value="1"/>
</dbReference>
<keyword evidence="1" id="KW-0238">DNA-binding</keyword>
<dbReference type="PROSITE" id="PS50943">
    <property type="entry name" value="HTH_CROC1"/>
    <property type="match status" value="1"/>
</dbReference>
<dbReference type="GO" id="GO:0003700">
    <property type="term" value="F:DNA-binding transcription factor activity"/>
    <property type="evidence" value="ECO:0007669"/>
    <property type="project" value="TreeGrafter"/>
</dbReference>
<comment type="caution">
    <text evidence="3">The sequence shown here is derived from an EMBL/GenBank/DDBJ whole genome shotgun (WGS) entry which is preliminary data.</text>
</comment>
<dbReference type="InterPro" id="IPR010982">
    <property type="entry name" value="Lambda_DNA-bd_dom_sf"/>
</dbReference>
<feature type="domain" description="HTH cro/C1-type" evidence="2">
    <location>
        <begin position="7"/>
        <end position="63"/>
    </location>
</feature>
<evidence type="ECO:0000313" key="3">
    <source>
        <dbReference type="EMBL" id="HDN85085.1"/>
    </source>
</evidence>
<dbReference type="AlphaFoldDB" id="A0A7V0MZV2"/>
<dbReference type="Proteomes" id="UP000885660">
    <property type="component" value="Unassembled WGS sequence"/>
</dbReference>
<name>A0A7V0MZV2_UNCAE</name>
<dbReference type="InterPro" id="IPR001387">
    <property type="entry name" value="Cro/C1-type_HTH"/>
</dbReference>
<organism evidence="3">
    <name type="scientific">Aerophobetes bacterium</name>
    <dbReference type="NCBI Taxonomy" id="2030807"/>
    <lineage>
        <taxon>Bacteria</taxon>
        <taxon>Candidatus Aerophobota</taxon>
    </lineage>
</organism>
<evidence type="ECO:0000259" key="2">
    <source>
        <dbReference type="PROSITE" id="PS50943"/>
    </source>
</evidence>